<keyword evidence="2" id="KW-0175">Coiled coil</keyword>
<dbReference type="Gene3D" id="3.40.190.10">
    <property type="entry name" value="Periplasmic binding protein-like II"/>
    <property type="match status" value="1"/>
</dbReference>
<gene>
    <name evidence="3" type="ORF">COI74_29385</name>
</gene>
<organism evidence="3 4">
    <name type="scientific">Bacillus wiedmannii</name>
    <dbReference type="NCBI Taxonomy" id="1890302"/>
    <lineage>
        <taxon>Bacteria</taxon>
        <taxon>Bacillati</taxon>
        <taxon>Bacillota</taxon>
        <taxon>Bacilli</taxon>
        <taxon>Bacillales</taxon>
        <taxon>Bacillaceae</taxon>
        <taxon>Bacillus</taxon>
        <taxon>Bacillus cereus group</taxon>
    </lineage>
</organism>
<comment type="caution">
    <text evidence="3">The sequence shown here is derived from an EMBL/GenBank/DDBJ whole genome shotgun (WGS) entry which is preliminary data.</text>
</comment>
<evidence type="ECO:0000256" key="2">
    <source>
        <dbReference type="SAM" id="Coils"/>
    </source>
</evidence>
<dbReference type="InterPro" id="IPR042100">
    <property type="entry name" value="Bug_dom1"/>
</dbReference>
<accession>A0ABD6TGB7</accession>
<dbReference type="PANTHER" id="PTHR42928:SF3">
    <property type="entry name" value="UPF0065 PROTEIN YFLP"/>
    <property type="match status" value="1"/>
</dbReference>
<dbReference type="Gene3D" id="3.40.190.150">
    <property type="entry name" value="Bordetella uptake gene, domain 1"/>
    <property type="match status" value="1"/>
</dbReference>
<comment type="similarity">
    <text evidence="1">Belongs to the UPF0065 (bug) family.</text>
</comment>
<reference evidence="3 4" key="1">
    <citation type="submission" date="2017-09" db="EMBL/GenBank/DDBJ databases">
        <title>Large-scale bioinformatics analysis of Bacillus genomes uncovers conserved roles of natural products in bacterial physiology.</title>
        <authorList>
            <consortium name="Agbiome Team Llc"/>
            <person name="Bleich R.M."/>
            <person name="Grubbs K.J."/>
            <person name="Santa Maria K.C."/>
            <person name="Allen S.E."/>
            <person name="Farag S."/>
            <person name="Shank E.A."/>
            <person name="Bowers A."/>
        </authorList>
    </citation>
    <scope>NUCLEOTIDE SEQUENCE [LARGE SCALE GENOMIC DNA]</scope>
    <source>
        <strain evidence="3 4">AFS032503</strain>
    </source>
</reference>
<name>A0ABD6TGB7_9BACI</name>
<dbReference type="Pfam" id="PF03401">
    <property type="entry name" value="TctC"/>
    <property type="match status" value="1"/>
</dbReference>
<dbReference type="SUPFAM" id="SSF53850">
    <property type="entry name" value="Periplasmic binding protein-like II"/>
    <property type="match status" value="1"/>
</dbReference>
<dbReference type="AlphaFoldDB" id="A0ABD6TGB7"/>
<dbReference type="PANTHER" id="PTHR42928">
    <property type="entry name" value="TRICARBOXYLATE-BINDING PROTEIN"/>
    <property type="match status" value="1"/>
</dbReference>
<evidence type="ECO:0008006" key="5">
    <source>
        <dbReference type="Google" id="ProtNLM"/>
    </source>
</evidence>
<proteinExistence type="inferred from homology"/>
<dbReference type="CDD" id="cd07012">
    <property type="entry name" value="PBP2_Bug_TTT"/>
    <property type="match status" value="1"/>
</dbReference>
<dbReference type="PIRSF" id="PIRSF017082">
    <property type="entry name" value="YflP"/>
    <property type="match status" value="1"/>
</dbReference>
<evidence type="ECO:0000256" key="1">
    <source>
        <dbReference type="ARBA" id="ARBA00006987"/>
    </source>
</evidence>
<evidence type="ECO:0000313" key="4">
    <source>
        <dbReference type="Proteomes" id="UP000225062"/>
    </source>
</evidence>
<dbReference type="InterPro" id="IPR005064">
    <property type="entry name" value="BUG"/>
</dbReference>
<protein>
    <recommendedName>
        <fullName evidence="5">Tripartite tricarboxylate transporter substrate binding protein</fullName>
    </recommendedName>
</protein>
<dbReference type="EMBL" id="NUUI01000143">
    <property type="protein sequence ID" value="PHG13335.1"/>
    <property type="molecule type" value="Genomic_DNA"/>
</dbReference>
<feature type="coiled-coil region" evidence="2">
    <location>
        <begin position="152"/>
        <end position="179"/>
    </location>
</feature>
<dbReference type="Proteomes" id="UP000225062">
    <property type="component" value="Unassembled WGS sequence"/>
</dbReference>
<sequence length="349" mass="39428">MHSRVHIRHYRTTRTKISHRTRTMKKRLLLCIWIMTGVIAGCTVEKTHTNKVNIEEVEIVAPNVQGAGWDLTARAMQKTLTEEKIFTKPITVTNKVGGSGDVGWKYTKQKGGHVLAINSSLLITNNLLGHSKLTYKDFTPLATLASDWEVVVVSKDSNIENAKQLMEQLKQNKKNFKIGVAPGLGNDDHLSFVQVSKAFGINPAELQFFVYENKEKIINALTNKQINAATMTLSEAEKQYKAGKIKILAVSAPKRLDRLPEIPTWKEQGINVIFQHWKGIMGPKDMTEEEVAYWDGVIKKMVESDSWKGILRERGWNSYYKDSGESRVFLEEKVRDMRGEGGLKNVGDT</sequence>
<evidence type="ECO:0000313" key="3">
    <source>
        <dbReference type="EMBL" id="PHG13335.1"/>
    </source>
</evidence>